<gene>
    <name evidence="1" type="ORF">NCTC11535_00433</name>
</gene>
<evidence type="ECO:0008006" key="3">
    <source>
        <dbReference type="Google" id="ProtNLM"/>
    </source>
</evidence>
<reference evidence="1 2" key="1">
    <citation type="submission" date="2018-06" db="EMBL/GenBank/DDBJ databases">
        <authorList>
            <consortium name="Pathogen Informatics"/>
            <person name="Doyle S."/>
        </authorList>
    </citation>
    <scope>NUCLEOTIDE SEQUENCE [LARGE SCALE GENOMIC DNA]</scope>
    <source>
        <strain evidence="1 2">NCTC11535</strain>
    </source>
</reference>
<organism evidence="1 2">
    <name type="scientific">Actinomyces bovis</name>
    <dbReference type="NCBI Taxonomy" id="1658"/>
    <lineage>
        <taxon>Bacteria</taxon>
        <taxon>Bacillati</taxon>
        <taxon>Actinomycetota</taxon>
        <taxon>Actinomycetes</taxon>
        <taxon>Actinomycetales</taxon>
        <taxon>Actinomycetaceae</taxon>
        <taxon>Actinomyces</taxon>
    </lineage>
</organism>
<dbReference type="Proteomes" id="UP000250006">
    <property type="component" value="Unassembled WGS sequence"/>
</dbReference>
<proteinExistence type="predicted"/>
<protein>
    <recommendedName>
        <fullName evidence="3">DUF4853 domain-containing protein</fullName>
    </recommendedName>
</protein>
<evidence type="ECO:0000313" key="1">
    <source>
        <dbReference type="EMBL" id="SPT52779.1"/>
    </source>
</evidence>
<keyword evidence="2" id="KW-1185">Reference proteome</keyword>
<dbReference type="EMBL" id="UAPQ01000001">
    <property type="protein sequence ID" value="SPT52779.1"/>
    <property type="molecule type" value="Genomic_DNA"/>
</dbReference>
<accession>A0ABY1VLI8</accession>
<name>A0ABY1VLI8_9ACTO</name>
<evidence type="ECO:0000313" key="2">
    <source>
        <dbReference type="Proteomes" id="UP000250006"/>
    </source>
</evidence>
<sequence length="205" mass="22428">MTSTGSRAEARLLATLVAAVIVLMTPGCTWWEQRPDNPVPEALCWGLQKAGLEAVSGHRITSTGRSGATAPEYFDVYHVCYFDLEGIGSMRISYNPSPYLPQGRTGLLSEAQTREKWSQRPGFEQLDLGLDGHAYFLPLSVYHPLEADAAWFAPDGRTLQVELLQSSTPAVTEQEGKTVVVALLRYAASIYPSTFPTVQPTPTPQ</sequence>
<comment type="caution">
    <text evidence="1">The sequence shown here is derived from an EMBL/GenBank/DDBJ whole genome shotgun (WGS) entry which is preliminary data.</text>
</comment>